<feature type="repeat" description="WD" evidence="3">
    <location>
        <begin position="518"/>
        <end position="550"/>
    </location>
</feature>
<feature type="repeat" description="WD" evidence="3">
    <location>
        <begin position="784"/>
        <end position="824"/>
    </location>
</feature>
<dbReference type="PRINTS" id="PR00320">
    <property type="entry name" value="GPROTEINBRPT"/>
</dbReference>
<feature type="repeat" description="WD" evidence="3">
    <location>
        <begin position="476"/>
        <end position="517"/>
    </location>
</feature>
<keyword evidence="2" id="KW-0677">Repeat</keyword>
<name>A0A2Z6MWZ5_TRISU</name>
<evidence type="ECO:0000256" key="1">
    <source>
        <dbReference type="ARBA" id="ARBA00022574"/>
    </source>
</evidence>
<proteinExistence type="predicted"/>
<dbReference type="InterPro" id="IPR020472">
    <property type="entry name" value="WD40_PAC1"/>
</dbReference>
<evidence type="ECO:0008006" key="7">
    <source>
        <dbReference type="Google" id="ProtNLM"/>
    </source>
</evidence>
<feature type="region of interest" description="Disordered" evidence="4">
    <location>
        <begin position="294"/>
        <end position="388"/>
    </location>
</feature>
<dbReference type="PROSITE" id="PS50082">
    <property type="entry name" value="WD_REPEATS_2"/>
    <property type="match status" value="5"/>
</dbReference>
<dbReference type="CDD" id="cd00200">
    <property type="entry name" value="WD40"/>
    <property type="match status" value="1"/>
</dbReference>
<dbReference type="Gene3D" id="2.130.10.10">
    <property type="entry name" value="YVTN repeat-like/Quinoprotein amine dehydrogenase"/>
    <property type="match status" value="3"/>
</dbReference>
<organism evidence="5 6">
    <name type="scientific">Trifolium subterraneum</name>
    <name type="common">Subterranean clover</name>
    <dbReference type="NCBI Taxonomy" id="3900"/>
    <lineage>
        <taxon>Eukaryota</taxon>
        <taxon>Viridiplantae</taxon>
        <taxon>Streptophyta</taxon>
        <taxon>Embryophyta</taxon>
        <taxon>Tracheophyta</taxon>
        <taxon>Spermatophyta</taxon>
        <taxon>Magnoliopsida</taxon>
        <taxon>eudicotyledons</taxon>
        <taxon>Gunneridae</taxon>
        <taxon>Pentapetalae</taxon>
        <taxon>rosids</taxon>
        <taxon>fabids</taxon>
        <taxon>Fabales</taxon>
        <taxon>Fabaceae</taxon>
        <taxon>Papilionoideae</taxon>
        <taxon>50 kb inversion clade</taxon>
        <taxon>NPAAA clade</taxon>
        <taxon>Hologalegina</taxon>
        <taxon>IRL clade</taxon>
        <taxon>Trifolieae</taxon>
        <taxon>Trifolium</taxon>
    </lineage>
</organism>
<dbReference type="Proteomes" id="UP000242715">
    <property type="component" value="Unassembled WGS sequence"/>
</dbReference>
<dbReference type="EMBL" id="DF973552">
    <property type="protein sequence ID" value="GAU34343.1"/>
    <property type="molecule type" value="Genomic_DNA"/>
</dbReference>
<dbReference type="OrthoDB" id="5600002at2759"/>
<gene>
    <name evidence="5" type="ORF">TSUD_20500</name>
</gene>
<dbReference type="PANTHER" id="PTHR44376">
    <property type="entry name" value="TRANSCRIPTIONAL REGULATOR OF FILAMENTOUS GROWTH FLO8"/>
    <property type="match status" value="1"/>
</dbReference>
<feature type="compositionally biased region" description="Low complexity" evidence="4">
    <location>
        <begin position="323"/>
        <end position="343"/>
    </location>
</feature>
<sequence>MAQSNWEADKISKTQNAAIDAPGGFLFEWWSVFWDIFIARTNEKHSDNAAAYLEAQQIKAKEQQLQMQQLQLMRHAQLQKRDPNHPPIGSPLNAITTEGVIGQSTATALAAKMYEDRMKSSNPMDTETSQPLLDARMALLKSTNHPGQMVQANSGSVTALQQMQARTQQIPDTKSEVNMGNMQRSLPMDPSSIYGQGGMQSKSGITNAGLNQGVGGLTLKGWPLTGIEQIRPGFGAQVQKPLLQSANQFQLLPQQQQQQLLAQAHAHAQGNIGNSQVYGDMDPQRLRGLARGGLNVKDSQPIANDGPVGSPMQSTSSKINMPQMQQSISQQQQDPLHPQQMVQNNRKRKGPTSSGAANSTGTGNTHGPSNSQPSTPSTHTPGDGVAMVGNLQNVTGVSKGLMMYGTEGAGGLASSTNQLDDMEHFGDVGSLDDNVESFLSQDDGDGKDLFGTLKRNPSEHATDASKAFSFSEVGSIRKSNGKVVCCHFSSDGKILASAGHDKKVVLWNMETLQTQSTPEEHTVIITDVRFRPNSTQLATSSFDTTVRLWDAADVSESGRIPGLGLIPIKRLSREVRKEFLMWQLVGAVEEKGLRIILHHFQLNLLGGTSLKMDLAKVERSKEGWKPSDVWFSNNLIDKPYALELSDAKPHVAIAEKEITESSCSIPQSEPQTVDHLRQPCLNYIHQPLVHLFPPPSFSLQAYSGHTSHVASLDFHPKKNDIFCSCDDNNEIRLWNISQYSCTRVFKGGSTQVRFQPRSGHLLAAASGNVVSVFDVETDRQMHSLQGHSAEVHCVCWDTNGDYLASVSQESVKVWSLASGDCIHELTSSGNMFQSCVFHPSYSNLLVIGGYQSLELWNMAENKCMTIPAHEGVISALAQSPVTGMVASASHDKSVKIWK</sequence>
<feature type="compositionally biased region" description="Polar residues" evidence="4">
    <location>
        <begin position="351"/>
        <end position="380"/>
    </location>
</feature>
<reference evidence="6" key="1">
    <citation type="journal article" date="2017" name="Front. Plant Sci.">
        <title>Climate Clever Clovers: New Paradigm to Reduce the Environmental Footprint of Ruminants by Breeding Low Methanogenic Forages Utilizing Haplotype Variation.</title>
        <authorList>
            <person name="Kaur P."/>
            <person name="Appels R."/>
            <person name="Bayer P.E."/>
            <person name="Keeble-Gagnere G."/>
            <person name="Wang J."/>
            <person name="Hirakawa H."/>
            <person name="Shirasawa K."/>
            <person name="Vercoe P."/>
            <person name="Stefanova K."/>
            <person name="Durmic Z."/>
            <person name="Nichols P."/>
            <person name="Revell C."/>
            <person name="Isobe S.N."/>
            <person name="Edwards D."/>
            <person name="Erskine W."/>
        </authorList>
    </citation>
    <scope>NUCLEOTIDE SEQUENCE [LARGE SCALE GENOMIC DNA]</scope>
    <source>
        <strain evidence="6">cv. Daliak</strain>
    </source>
</reference>
<evidence type="ECO:0000256" key="4">
    <source>
        <dbReference type="SAM" id="MobiDB-lite"/>
    </source>
</evidence>
<evidence type="ECO:0000256" key="2">
    <source>
        <dbReference type="ARBA" id="ARBA00022737"/>
    </source>
</evidence>
<dbReference type="InterPro" id="IPR001680">
    <property type="entry name" value="WD40_rpt"/>
</dbReference>
<dbReference type="Pfam" id="PF00400">
    <property type="entry name" value="WD40"/>
    <property type="match status" value="5"/>
</dbReference>
<dbReference type="PROSITE" id="PS00678">
    <property type="entry name" value="WD_REPEATS_1"/>
    <property type="match status" value="1"/>
</dbReference>
<dbReference type="AlphaFoldDB" id="A0A2Z6MWZ5"/>
<dbReference type="SUPFAM" id="SSF50978">
    <property type="entry name" value="WD40 repeat-like"/>
    <property type="match status" value="1"/>
</dbReference>
<dbReference type="GO" id="GO:0003714">
    <property type="term" value="F:transcription corepressor activity"/>
    <property type="evidence" value="ECO:0007669"/>
    <property type="project" value="InterPro"/>
</dbReference>
<feature type="repeat" description="WD" evidence="3">
    <location>
        <begin position="866"/>
        <end position="898"/>
    </location>
</feature>
<dbReference type="PROSITE" id="PS50294">
    <property type="entry name" value="WD_REPEATS_REGION"/>
    <property type="match status" value="4"/>
</dbReference>
<accession>A0A2Z6MWZ5</accession>
<evidence type="ECO:0000313" key="5">
    <source>
        <dbReference type="EMBL" id="GAU34343.1"/>
    </source>
</evidence>
<dbReference type="InterPro" id="IPR044716">
    <property type="entry name" value="LEUNIG-like"/>
</dbReference>
<feature type="repeat" description="WD" evidence="3">
    <location>
        <begin position="702"/>
        <end position="744"/>
    </location>
</feature>
<dbReference type="InterPro" id="IPR019775">
    <property type="entry name" value="WD40_repeat_CS"/>
</dbReference>
<feature type="compositionally biased region" description="Polar residues" evidence="4">
    <location>
        <begin position="311"/>
        <end position="322"/>
    </location>
</feature>
<dbReference type="SMART" id="SM00320">
    <property type="entry name" value="WD40"/>
    <property type="match status" value="7"/>
</dbReference>
<dbReference type="InterPro" id="IPR036322">
    <property type="entry name" value="WD40_repeat_dom_sf"/>
</dbReference>
<keyword evidence="6" id="KW-1185">Reference proteome</keyword>
<protein>
    <recommendedName>
        <fullName evidence="7">Transcriptional repressor Tup1 N-terminal domain-containing protein</fullName>
    </recommendedName>
</protein>
<evidence type="ECO:0000313" key="6">
    <source>
        <dbReference type="Proteomes" id="UP000242715"/>
    </source>
</evidence>
<dbReference type="InterPro" id="IPR015943">
    <property type="entry name" value="WD40/YVTN_repeat-like_dom_sf"/>
</dbReference>
<evidence type="ECO:0000256" key="3">
    <source>
        <dbReference type="PROSITE-ProRule" id="PRU00221"/>
    </source>
</evidence>
<dbReference type="PANTHER" id="PTHR44376:SF9">
    <property type="entry name" value="TRANSCRIPTIONAL COREPRESSOR LEUNIG_HOMOLOG"/>
    <property type="match status" value="1"/>
</dbReference>
<keyword evidence="1 3" id="KW-0853">WD repeat</keyword>